<protein>
    <submittedName>
        <fullName evidence="13">Porin</fullName>
    </submittedName>
</protein>
<comment type="subcellular location">
    <subcellularLocation>
        <location evidence="1">Cell outer membrane</location>
        <topology evidence="1">Multi-pass membrane protein</topology>
    </subcellularLocation>
</comment>
<sequence length="362" mass="38603">MKPTPKNIAASTLFAGCCAGMSMAAHAQSTVTLYGILDAGITWASNEGGHSVPFLDTGVMQGNRLGFKGVEDLGGGMKAIFDLENGYQLQNGKLGQGGALFGRQAWVGLSGDRWGVLTAGHQYDFMCDTLETYYTPTWSAGGYANNPLDNDRMSGQRVDNSVKYMSPDLAGFKLGAMYGFSNLAGNINGNGRTYSFTGVYARGNFSAGAAYTEISGTTLDISPLVGSATPVNVGGSKLRTWGAGADYQFSQVTVYGVYSQAQYESANGLPSAMFRNYQGGFNYTHNVAQIYGIGYGLTTLGANRYHQLNLTFDYLLSKRTDVYVQSIIMHATGESATAAIISIPASSNGNQVLLRLGMRHKF</sequence>
<dbReference type="InterPro" id="IPR002299">
    <property type="entry name" value="Porin_Neis"/>
</dbReference>
<evidence type="ECO:0000256" key="2">
    <source>
        <dbReference type="ARBA" id="ARBA00011233"/>
    </source>
</evidence>
<dbReference type="Proteomes" id="UP001629432">
    <property type="component" value="Unassembled WGS sequence"/>
</dbReference>
<dbReference type="PANTHER" id="PTHR34501">
    <property type="entry name" value="PROTEIN YDDL-RELATED"/>
    <property type="match status" value="1"/>
</dbReference>
<gene>
    <name evidence="13" type="ORF">PQQ63_12510</name>
</gene>
<dbReference type="InterPro" id="IPR001702">
    <property type="entry name" value="Porin_Gram-ve"/>
</dbReference>
<dbReference type="InterPro" id="IPR050298">
    <property type="entry name" value="Gram-neg_bact_OMP"/>
</dbReference>
<evidence type="ECO:0000256" key="10">
    <source>
        <dbReference type="ARBA" id="ARBA00023237"/>
    </source>
</evidence>
<evidence type="ECO:0000256" key="7">
    <source>
        <dbReference type="ARBA" id="ARBA00023065"/>
    </source>
</evidence>
<accession>A0ABW9DQY6</accession>
<dbReference type="PRINTS" id="PR00184">
    <property type="entry name" value="NEISSPPORIN"/>
</dbReference>
<keyword evidence="10" id="KW-0998">Cell outer membrane</keyword>
<keyword evidence="14" id="KW-1185">Reference proteome</keyword>
<dbReference type="SUPFAM" id="SSF56935">
    <property type="entry name" value="Porins"/>
    <property type="match status" value="1"/>
</dbReference>
<organism evidence="13 14">
    <name type="scientific">Paraburkholderia metrosideri</name>
    <dbReference type="NCBI Taxonomy" id="580937"/>
    <lineage>
        <taxon>Bacteria</taxon>
        <taxon>Pseudomonadati</taxon>
        <taxon>Pseudomonadota</taxon>
        <taxon>Betaproteobacteria</taxon>
        <taxon>Burkholderiales</taxon>
        <taxon>Burkholderiaceae</taxon>
        <taxon>Paraburkholderia</taxon>
    </lineage>
</organism>
<keyword evidence="3" id="KW-0813">Transport</keyword>
<comment type="subunit">
    <text evidence="2">Homotrimer.</text>
</comment>
<dbReference type="Gene3D" id="2.40.160.10">
    <property type="entry name" value="Porin"/>
    <property type="match status" value="1"/>
</dbReference>
<evidence type="ECO:0000256" key="1">
    <source>
        <dbReference type="ARBA" id="ARBA00004571"/>
    </source>
</evidence>
<comment type="caution">
    <text evidence="13">The sequence shown here is derived from an EMBL/GenBank/DDBJ whole genome shotgun (WGS) entry which is preliminary data.</text>
</comment>
<keyword evidence="9" id="KW-0472">Membrane</keyword>
<keyword evidence="6 11" id="KW-0732">Signal</keyword>
<feature type="signal peptide" evidence="11">
    <location>
        <begin position="1"/>
        <end position="27"/>
    </location>
</feature>
<keyword evidence="7" id="KW-0406">Ion transport</keyword>
<dbReference type="InterPro" id="IPR033900">
    <property type="entry name" value="Gram_neg_porin_domain"/>
</dbReference>
<dbReference type="PANTHER" id="PTHR34501:SF9">
    <property type="entry name" value="MAJOR OUTER MEMBRANE PROTEIN P.IA"/>
    <property type="match status" value="1"/>
</dbReference>
<dbReference type="CDD" id="cd00342">
    <property type="entry name" value="gram_neg_porins"/>
    <property type="match status" value="1"/>
</dbReference>
<dbReference type="PRINTS" id="PR00182">
    <property type="entry name" value="ECOLNEIPORIN"/>
</dbReference>
<keyword evidence="8" id="KW-0626">Porin</keyword>
<name>A0ABW9DQY6_9BURK</name>
<evidence type="ECO:0000256" key="4">
    <source>
        <dbReference type="ARBA" id="ARBA00022452"/>
    </source>
</evidence>
<evidence type="ECO:0000256" key="11">
    <source>
        <dbReference type="SAM" id="SignalP"/>
    </source>
</evidence>
<evidence type="ECO:0000313" key="14">
    <source>
        <dbReference type="Proteomes" id="UP001629432"/>
    </source>
</evidence>
<evidence type="ECO:0000313" key="13">
    <source>
        <dbReference type="EMBL" id="MFM0637515.1"/>
    </source>
</evidence>
<feature type="chain" id="PRO_5045578038" evidence="11">
    <location>
        <begin position="28"/>
        <end position="362"/>
    </location>
</feature>
<dbReference type="InterPro" id="IPR023614">
    <property type="entry name" value="Porin_dom_sf"/>
</dbReference>
<feature type="domain" description="Porin" evidence="12">
    <location>
        <begin position="19"/>
        <end position="325"/>
    </location>
</feature>
<dbReference type="EMBL" id="JAQQCF010000009">
    <property type="protein sequence ID" value="MFM0637515.1"/>
    <property type="molecule type" value="Genomic_DNA"/>
</dbReference>
<evidence type="ECO:0000259" key="12">
    <source>
        <dbReference type="Pfam" id="PF13609"/>
    </source>
</evidence>
<dbReference type="PROSITE" id="PS51257">
    <property type="entry name" value="PROKAR_LIPOPROTEIN"/>
    <property type="match status" value="1"/>
</dbReference>
<keyword evidence="4" id="KW-1134">Transmembrane beta strand</keyword>
<dbReference type="Pfam" id="PF13609">
    <property type="entry name" value="Porin_4"/>
    <property type="match status" value="1"/>
</dbReference>
<evidence type="ECO:0000256" key="9">
    <source>
        <dbReference type="ARBA" id="ARBA00023136"/>
    </source>
</evidence>
<evidence type="ECO:0000256" key="8">
    <source>
        <dbReference type="ARBA" id="ARBA00023114"/>
    </source>
</evidence>
<evidence type="ECO:0000256" key="5">
    <source>
        <dbReference type="ARBA" id="ARBA00022692"/>
    </source>
</evidence>
<reference evidence="13 14" key="1">
    <citation type="journal article" date="2024" name="Chem. Sci.">
        <title>Discovery of megapolipeptins by genome mining of a Burkholderiales bacteria collection.</title>
        <authorList>
            <person name="Paulo B.S."/>
            <person name="Recchia M.J.J."/>
            <person name="Lee S."/>
            <person name="Fergusson C.H."/>
            <person name="Romanowski S.B."/>
            <person name="Hernandez A."/>
            <person name="Krull N."/>
            <person name="Liu D.Y."/>
            <person name="Cavanagh H."/>
            <person name="Bos A."/>
            <person name="Gray C.A."/>
            <person name="Murphy B.T."/>
            <person name="Linington R.G."/>
            <person name="Eustaquio A.S."/>
        </authorList>
    </citation>
    <scope>NUCLEOTIDE SEQUENCE [LARGE SCALE GENOMIC DNA]</scope>
    <source>
        <strain evidence="13 14">RL17-338-BIC-A</strain>
    </source>
</reference>
<evidence type="ECO:0000256" key="6">
    <source>
        <dbReference type="ARBA" id="ARBA00022729"/>
    </source>
</evidence>
<dbReference type="RefSeq" id="WP_408336150.1">
    <property type="nucleotide sequence ID" value="NZ_JAQQCF010000009.1"/>
</dbReference>
<evidence type="ECO:0000256" key="3">
    <source>
        <dbReference type="ARBA" id="ARBA00022448"/>
    </source>
</evidence>
<keyword evidence="5" id="KW-0812">Transmembrane</keyword>
<proteinExistence type="predicted"/>